<keyword evidence="3" id="KW-0328">Glycosyltransferase</keyword>
<keyword evidence="8" id="KW-0333">Golgi apparatus</keyword>
<evidence type="ECO:0000256" key="3">
    <source>
        <dbReference type="ARBA" id="ARBA00022676"/>
    </source>
</evidence>
<comment type="catalytic activity">
    <reaction evidence="12">
        <text>a beta-D-galactoside + CMP-N-acetyl-beta-neuraminate = an N-acetyl-alpha-neuraminyl-(2-&gt;6)-beta-D-galactosyl derivative + CMP + H(+)</text>
        <dbReference type="Rhea" id="RHEA:52104"/>
        <dbReference type="ChEBI" id="CHEBI:15378"/>
        <dbReference type="ChEBI" id="CHEBI:28034"/>
        <dbReference type="ChEBI" id="CHEBI:57812"/>
        <dbReference type="ChEBI" id="CHEBI:60377"/>
        <dbReference type="ChEBI" id="CHEBI:136398"/>
        <dbReference type="EC" id="2.4.3.1"/>
    </reaction>
</comment>
<dbReference type="GO" id="GO:0003835">
    <property type="term" value="F:beta-galactoside alpha-2,6-sialyltransferase activity"/>
    <property type="evidence" value="ECO:0007669"/>
    <property type="project" value="UniProtKB-EC"/>
</dbReference>
<protein>
    <recommendedName>
        <fullName evidence="13">beta-galactoside alpha-(2,6)-sialyltransferase</fullName>
        <ecNumber evidence="13">2.4.3.1</ecNumber>
    </recommendedName>
</protein>
<evidence type="ECO:0000313" key="17">
    <source>
        <dbReference type="Proteomes" id="UP001190700"/>
    </source>
</evidence>
<feature type="compositionally biased region" description="Basic residues" evidence="14">
    <location>
        <begin position="315"/>
        <end position="328"/>
    </location>
</feature>
<evidence type="ECO:0000256" key="11">
    <source>
        <dbReference type="ARBA" id="ARBA00023180"/>
    </source>
</evidence>
<evidence type="ECO:0000313" key="16">
    <source>
        <dbReference type="EMBL" id="KAK3232919.1"/>
    </source>
</evidence>
<evidence type="ECO:0000256" key="13">
    <source>
        <dbReference type="ARBA" id="ARBA00034329"/>
    </source>
</evidence>
<evidence type="ECO:0000256" key="4">
    <source>
        <dbReference type="ARBA" id="ARBA00022679"/>
    </source>
</evidence>
<feature type="chain" id="PRO_5041922793" description="beta-galactoside alpha-(2,6)-sialyltransferase" evidence="15">
    <location>
        <begin position="34"/>
        <end position="598"/>
    </location>
</feature>
<dbReference type="AlphaFoldDB" id="A0AAE0BBJ5"/>
<name>A0AAE0BBJ5_9CHLO</name>
<evidence type="ECO:0000256" key="10">
    <source>
        <dbReference type="ARBA" id="ARBA00023157"/>
    </source>
</evidence>
<keyword evidence="17" id="KW-1185">Reference proteome</keyword>
<evidence type="ECO:0000256" key="9">
    <source>
        <dbReference type="ARBA" id="ARBA00023136"/>
    </source>
</evidence>
<evidence type="ECO:0000256" key="5">
    <source>
        <dbReference type="ARBA" id="ARBA00022692"/>
    </source>
</evidence>
<dbReference type="Proteomes" id="UP001190700">
    <property type="component" value="Unassembled WGS sequence"/>
</dbReference>
<keyword evidence="9" id="KW-0472">Membrane</keyword>
<dbReference type="EMBL" id="LGRX02035851">
    <property type="protein sequence ID" value="KAK3232919.1"/>
    <property type="molecule type" value="Genomic_DNA"/>
</dbReference>
<keyword evidence="7" id="KW-1133">Transmembrane helix</keyword>
<dbReference type="PANTHER" id="PTHR46059:SF1">
    <property type="entry name" value="BETA-GALACTOSIDE ALPHA-2,6-SIALYLTRANSFERASE"/>
    <property type="match status" value="1"/>
</dbReference>
<keyword evidence="6" id="KW-0735">Signal-anchor</keyword>
<dbReference type="Gene3D" id="3.90.1480.20">
    <property type="entry name" value="Glycosyl transferase family 29"/>
    <property type="match status" value="1"/>
</dbReference>
<dbReference type="GO" id="GO:0032580">
    <property type="term" value="C:Golgi cisterna membrane"/>
    <property type="evidence" value="ECO:0007669"/>
    <property type="project" value="UniProtKB-SubCell"/>
</dbReference>
<evidence type="ECO:0000256" key="7">
    <source>
        <dbReference type="ARBA" id="ARBA00022989"/>
    </source>
</evidence>
<dbReference type="GO" id="GO:0097503">
    <property type="term" value="P:sialylation"/>
    <property type="evidence" value="ECO:0007669"/>
    <property type="project" value="TreeGrafter"/>
</dbReference>
<dbReference type="PANTHER" id="PTHR46059">
    <property type="entry name" value="BETA-GALACTOSIDE ALPHA-2,6-SIALYLTRANSFERASE"/>
    <property type="match status" value="1"/>
</dbReference>
<comment type="subcellular location">
    <subcellularLocation>
        <location evidence="1">Golgi apparatus</location>
        <location evidence="1">Golgi stack membrane</location>
        <topology evidence="1">Single-pass type II membrane protein</topology>
    </subcellularLocation>
</comment>
<comment type="similarity">
    <text evidence="2">Belongs to the glycosyltransferase 29 family.</text>
</comment>
<feature type="region of interest" description="Disordered" evidence="14">
    <location>
        <begin position="308"/>
        <end position="440"/>
    </location>
</feature>
<reference evidence="16 17" key="1">
    <citation type="journal article" date="2015" name="Genome Biol. Evol.">
        <title>Comparative Genomics of a Bacterivorous Green Alga Reveals Evolutionary Causalities and Consequences of Phago-Mixotrophic Mode of Nutrition.</title>
        <authorList>
            <person name="Burns J.A."/>
            <person name="Paasch A."/>
            <person name="Narechania A."/>
            <person name="Kim E."/>
        </authorList>
    </citation>
    <scope>NUCLEOTIDE SEQUENCE [LARGE SCALE GENOMIC DNA]</scope>
    <source>
        <strain evidence="16 17">PLY_AMNH</strain>
    </source>
</reference>
<keyword evidence="4" id="KW-0808">Transferase</keyword>
<dbReference type="InterPro" id="IPR038578">
    <property type="entry name" value="GT29-like_sf"/>
</dbReference>
<dbReference type="Pfam" id="PF00777">
    <property type="entry name" value="Glyco_transf_29"/>
    <property type="match status" value="2"/>
</dbReference>
<evidence type="ECO:0000256" key="2">
    <source>
        <dbReference type="ARBA" id="ARBA00006003"/>
    </source>
</evidence>
<evidence type="ECO:0000256" key="12">
    <source>
        <dbReference type="ARBA" id="ARBA00034249"/>
    </source>
</evidence>
<comment type="caution">
    <text evidence="16">The sequence shown here is derived from an EMBL/GenBank/DDBJ whole genome shotgun (WGS) entry which is preliminary data.</text>
</comment>
<proteinExistence type="inferred from homology"/>
<evidence type="ECO:0000256" key="8">
    <source>
        <dbReference type="ARBA" id="ARBA00023034"/>
    </source>
</evidence>
<dbReference type="EC" id="2.4.3.1" evidence="13"/>
<keyword evidence="11" id="KW-0325">Glycoprotein</keyword>
<accession>A0AAE0BBJ5</accession>
<keyword evidence="15" id="KW-0732">Signal</keyword>
<evidence type="ECO:0000256" key="6">
    <source>
        <dbReference type="ARBA" id="ARBA00022968"/>
    </source>
</evidence>
<organism evidence="16 17">
    <name type="scientific">Cymbomonas tetramitiformis</name>
    <dbReference type="NCBI Taxonomy" id="36881"/>
    <lineage>
        <taxon>Eukaryota</taxon>
        <taxon>Viridiplantae</taxon>
        <taxon>Chlorophyta</taxon>
        <taxon>Pyramimonadophyceae</taxon>
        <taxon>Pyramimonadales</taxon>
        <taxon>Pyramimonadaceae</taxon>
        <taxon>Cymbomonas</taxon>
    </lineage>
</organism>
<evidence type="ECO:0000256" key="14">
    <source>
        <dbReference type="SAM" id="MobiDB-lite"/>
    </source>
</evidence>
<sequence>MTDVPRKIRKSLLSSSTLRRLICALLLLPRGWGKTNGRPCAAIFQGAGCTQAVATLPACVGTVFPGKWFTLTAGAVEDRSTGKVKTADGRQSALKVPANLLSKLPERDIFGGLSLPVRSCAVVSNSFELTKHRYGKEIDQHDLVLRFNNAPTKGMEEIVGTKTTIRLTNSAYQGFREKDEEAVASKFCKSSEGDCMQELTRLLDKKVHPVNMEFFDYAQTPYFRAHDTTPTSGFVSMLLLLHKCQSVSMFGFAAEELKKWYFHKRVGNKALPKSKWLREKAWVIEAWKYADSGYSSEHQERLQSNASIMTTTSSHRTKPAVPAKKKKKEPPEPTKNHPAGRPFTLNEKSSTALGAKQIEVSNKKPPTAPTRPPHSNSAKKPPTAPTQPPGSNTARSLRLPYDRHTDSAKNNSAKKPPTTPTQPHPHQRPRPPAPLRQGRSLLGHNSHYEHACLESLQKDISSTGRFRKWTRKSLREIDFGGKASRFVATAKDVGKFGRLLVLLRQELSSAGSDVLCFDLADMSKEVLECVNELLYDTLADLIELLSVADLHFQSCEDSSERDGRQAVRLYSTWRRGACPVACDDPPRRSTRLCGTPRV</sequence>
<evidence type="ECO:0000256" key="1">
    <source>
        <dbReference type="ARBA" id="ARBA00004447"/>
    </source>
</evidence>
<keyword evidence="10" id="KW-1015">Disulfide bond</keyword>
<evidence type="ECO:0000256" key="15">
    <source>
        <dbReference type="SAM" id="SignalP"/>
    </source>
</evidence>
<keyword evidence="5" id="KW-0812">Transmembrane</keyword>
<feature type="signal peptide" evidence="15">
    <location>
        <begin position="1"/>
        <end position="33"/>
    </location>
</feature>
<gene>
    <name evidence="16" type="ORF">CYMTET_56754</name>
</gene>
<dbReference type="InterPro" id="IPR001675">
    <property type="entry name" value="Glyco_trans_29"/>
</dbReference>